<gene>
    <name evidence="9" type="ORF">P875_00117064</name>
</gene>
<feature type="transmembrane region" description="Helical" evidence="7">
    <location>
        <begin position="88"/>
        <end position="108"/>
    </location>
</feature>
<dbReference type="InterPro" id="IPR009716">
    <property type="entry name" value="Ferroportin-1"/>
</dbReference>
<feature type="transmembrane region" description="Helical" evidence="7">
    <location>
        <begin position="462"/>
        <end position="481"/>
    </location>
</feature>
<evidence type="ECO:0000256" key="5">
    <source>
        <dbReference type="ARBA" id="ARBA00022989"/>
    </source>
</evidence>
<accession>A0A0F0ILC7</accession>
<protein>
    <recommendedName>
        <fullName evidence="7">Solute carrier family 40 member</fullName>
    </recommendedName>
</protein>
<comment type="caution">
    <text evidence="9">The sequence shown here is derived from an EMBL/GenBank/DDBJ whole genome shotgun (WGS) entry which is preliminary data.</text>
</comment>
<organism evidence="9 10">
    <name type="scientific">Aspergillus parasiticus (strain ATCC 56775 / NRRL 5862 / SRRC 143 / SU-1)</name>
    <dbReference type="NCBI Taxonomy" id="1403190"/>
    <lineage>
        <taxon>Eukaryota</taxon>
        <taxon>Fungi</taxon>
        <taxon>Dikarya</taxon>
        <taxon>Ascomycota</taxon>
        <taxon>Pezizomycotina</taxon>
        <taxon>Eurotiomycetes</taxon>
        <taxon>Eurotiomycetidae</taxon>
        <taxon>Eurotiales</taxon>
        <taxon>Aspergillaceae</taxon>
        <taxon>Aspergillus</taxon>
        <taxon>Aspergillus subgen. Circumdati</taxon>
    </lineage>
</organism>
<keyword evidence="5 7" id="KW-1133">Transmembrane helix</keyword>
<dbReference type="STRING" id="1403190.A0A0F0ILC7"/>
<dbReference type="GO" id="GO:0005381">
    <property type="term" value="F:iron ion transmembrane transporter activity"/>
    <property type="evidence" value="ECO:0007669"/>
    <property type="project" value="UniProtKB-UniRule"/>
</dbReference>
<evidence type="ECO:0000256" key="4">
    <source>
        <dbReference type="ARBA" id="ARBA00022692"/>
    </source>
</evidence>
<evidence type="ECO:0000313" key="10">
    <source>
        <dbReference type="Proteomes" id="UP000033540"/>
    </source>
</evidence>
<keyword evidence="6 7" id="KW-0472">Membrane</keyword>
<comment type="subcellular location">
    <subcellularLocation>
        <location evidence="1 7">Membrane</location>
        <topology evidence="1 7">Multi-pass membrane protein</topology>
    </subcellularLocation>
</comment>
<evidence type="ECO:0000256" key="8">
    <source>
        <dbReference type="SAM" id="MobiDB-lite"/>
    </source>
</evidence>
<dbReference type="SUPFAM" id="SSF103473">
    <property type="entry name" value="MFS general substrate transporter"/>
    <property type="match status" value="1"/>
</dbReference>
<feature type="region of interest" description="Disordered" evidence="8">
    <location>
        <begin position="1"/>
        <end position="43"/>
    </location>
</feature>
<dbReference type="AlphaFoldDB" id="A0A0F0ILC7"/>
<comment type="similarity">
    <text evidence="2 7">Belongs to the ferroportin (FP) (TC 2.A.100) family. SLC40A subfamily.</text>
</comment>
<dbReference type="OrthoDB" id="648861at2759"/>
<comment type="caution">
    <text evidence="7">Lacks conserved residue(s) required for the propagation of feature annotation.</text>
</comment>
<keyword evidence="3 7" id="KW-0813">Transport</keyword>
<dbReference type="EMBL" id="JZEE01000188">
    <property type="protein sequence ID" value="KJK67542.1"/>
    <property type="molecule type" value="Genomic_DNA"/>
</dbReference>
<proteinExistence type="inferred from homology"/>
<evidence type="ECO:0000256" key="7">
    <source>
        <dbReference type="RuleBase" id="RU365065"/>
    </source>
</evidence>
<dbReference type="InterPro" id="IPR036259">
    <property type="entry name" value="MFS_trans_sf"/>
</dbReference>
<evidence type="ECO:0000256" key="6">
    <source>
        <dbReference type="ARBA" id="ARBA00023136"/>
    </source>
</evidence>
<feature type="compositionally biased region" description="Polar residues" evidence="8">
    <location>
        <begin position="1"/>
        <end position="13"/>
    </location>
</feature>
<dbReference type="Proteomes" id="UP000033540">
    <property type="component" value="Unassembled WGS sequence"/>
</dbReference>
<dbReference type="Pfam" id="PF06963">
    <property type="entry name" value="FPN1"/>
    <property type="match status" value="1"/>
</dbReference>
<sequence>MTARTTRSLTPSEHSPLLSADPEAAGHGHSTFPHSQHEHPIASTPPRRLARHLYISHFLSTWNSRVFEFGAVLYLASIYPGTLLPMSVYALSRGVAAILLAPAVGHYIDTGNRLLVVRVSIVLQRIVVAASCLIFYLLAIELPVLSGIDNILLVALALLACIEKLCSIMNLVSVERDWVVIVAGNDHDGLRTMNAQMRRIDLICKLIGPLAIALVDGVSTKIAILFNLGMNICSVVVEYFTIARVYCEVPELQQSKTKAYIESQNTESDQHNRVARLWNYWYRLTQKALGDFASYFRHPVFLPSFAGALLYLTVLSFAGQMVTWLLSTGYDSTKVGIARTLAVVFEVLATWIAPWLMGRIGPTRAGLWLANWQIASLVAGMSIFWMFPDQPLISASGLVGGTILSRVGLRGFDLCVQILVQEGVEAKNRGNFSSIEAAWQNAFEIGSFISTIVFSRPEQFEWPALISVITVGLAGILYTVFVRMQRGHLIHVPKWIAAPGMLQQTRERCIERISEVSDF</sequence>
<comment type="function">
    <text evidence="7">May be involved in iron transport and iron homeostasis.</text>
</comment>
<evidence type="ECO:0000256" key="1">
    <source>
        <dbReference type="ARBA" id="ARBA00004141"/>
    </source>
</evidence>
<evidence type="ECO:0000256" key="3">
    <source>
        <dbReference type="ARBA" id="ARBA00022448"/>
    </source>
</evidence>
<feature type="transmembrane region" description="Helical" evidence="7">
    <location>
        <begin position="115"/>
        <end position="138"/>
    </location>
</feature>
<evidence type="ECO:0000313" key="9">
    <source>
        <dbReference type="EMBL" id="KJK67542.1"/>
    </source>
</evidence>
<feature type="transmembrane region" description="Helical" evidence="7">
    <location>
        <begin position="368"/>
        <end position="387"/>
    </location>
</feature>
<keyword evidence="4 7" id="KW-0812">Transmembrane</keyword>
<dbReference type="PANTHER" id="PTHR11660">
    <property type="entry name" value="SOLUTE CARRIER FAMILY 40 MEMBER"/>
    <property type="match status" value="1"/>
</dbReference>
<reference evidence="9 10" key="1">
    <citation type="submission" date="2015-02" db="EMBL/GenBank/DDBJ databases">
        <title>Draft genome sequence of Aspergillus parasiticus SU-1.</title>
        <authorList>
            <person name="Yu J."/>
            <person name="Fedorova N."/>
            <person name="Yin Y."/>
            <person name="Losada L."/>
            <person name="Zafar N."/>
            <person name="Taujale R."/>
            <person name="Ehrlich K.C."/>
            <person name="Bhatnagar D."/>
            <person name="Cleveland T.E."/>
            <person name="Bennett J.W."/>
            <person name="Nierman W.C."/>
        </authorList>
    </citation>
    <scope>NUCLEOTIDE SEQUENCE [LARGE SCALE GENOMIC DNA]</scope>
    <source>
        <strain evidence="10">ATCC 56775 / NRRL 5862 / SRRC 143 / SU-1</strain>
    </source>
</reference>
<dbReference type="GO" id="GO:0016020">
    <property type="term" value="C:membrane"/>
    <property type="evidence" value="ECO:0007669"/>
    <property type="project" value="UniProtKB-SubCell"/>
</dbReference>
<evidence type="ECO:0000256" key="2">
    <source>
        <dbReference type="ARBA" id="ARBA00006279"/>
    </source>
</evidence>
<dbReference type="PANTHER" id="PTHR11660:SF57">
    <property type="entry name" value="SOLUTE CARRIER FAMILY 40 MEMBER"/>
    <property type="match status" value="1"/>
</dbReference>
<keyword evidence="7" id="KW-0406">Ion transport</keyword>
<dbReference type="CDD" id="cd17480">
    <property type="entry name" value="MFS_SLC40A1_like"/>
    <property type="match status" value="1"/>
</dbReference>
<name>A0A0F0ILC7_ASPPU</name>
<feature type="transmembrane region" description="Helical" evidence="7">
    <location>
        <begin position="300"/>
        <end position="325"/>
    </location>
</feature>
<feature type="transmembrane region" description="Helical" evidence="7">
    <location>
        <begin position="337"/>
        <end position="356"/>
    </location>
</feature>